<accession>A0A4Z2ENB4</accession>
<proteinExistence type="predicted"/>
<keyword evidence="3" id="KW-1185">Reference proteome</keyword>
<dbReference type="AlphaFoldDB" id="A0A4Z2ENB4"/>
<evidence type="ECO:0000256" key="1">
    <source>
        <dbReference type="SAM" id="MobiDB-lite"/>
    </source>
</evidence>
<reference evidence="2 3" key="1">
    <citation type="submission" date="2019-03" db="EMBL/GenBank/DDBJ databases">
        <title>First draft genome of Liparis tanakae, snailfish: a comprehensive survey of snailfish specific genes.</title>
        <authorList>
            <person name="Kim W."/>
            <person name="Song I."/>
            <person name="Jeong J.-H."/>
            <person name="Kim D."/>
            <person name="Kim S."/>
            <person name="Ryu S."/>
            <person name="Song J.Y."/>
            <person name="Lee S.K."/>
        </authorList>
    </citation>
    <scope>NUCLEOTIDE SEQUENCE [LARGE SCALE GENOMIC DNA]</scope>
    <source>
        <tissue evidence="2">Muscle</tissue>
    </source>
</reference>
<name>A0A4Z2ENB4_9TELE</name>
<gene>
    <name evidence="2" type="ORF">EYF80_059613</name>
</gene>
<protein>
    <submittedName>
        <fullName evidence="2">Uncharacterized protein</fullName>
    </submittedName>
</protein>
<feature type="region of interest" description="Disordered" evidence="1">
    <location>
        <begin position="39"/>
        <end position="68"/>
    </location>
</feature>
<sequence length="68" mass="7202">MATSDGRKFITALALSVRSPGATPGAQRHAGSPTACWEPNGMLGAQPEGKHPEQLTHNTHTEYTSENT</sequence>
<dbReference type="Proteomes" id="UP000314294">
    <property type="component" value="Unassembled WGS sequence"/>
</dbReference>
<evidence type="ECO:0000313" key="3">
    <source>
        <dbReference type="Proteomes" id="UP000314294"/>
    </source>
</evidence>
<dbReference type="EMBL" id="SRLO01004721">
    <property type="protein sequence ID" value="TNN30235.1"/>
    <property type="molecule type" value="Genomic_DNA"/>
</dbReference>
<organism evidence="2 3">
    <name type="scientific">Liparis tanakae</name>
    <name type="common">Tanaka's snailfish</name>
    <dbReference type="NCBI Taxonomy" id="230148"/>
    <lineage>
        <taxon>Eukaryota</taxon>
        <taxon>Metazoa</taxon>
        <taxon>Chordata</taxon>
        <taxon>Craniata</taxon>
        <taxon>Vertebrata</taxon>
        <taxon>Euteleostomi</taxon>
        <taxon>Actinopterygii</taxon>
        <taxon>Neopterygii</taxon>
        <taxon>Teleostei</taxon>
        <taxon>Neoteleostei</taxon>
        <taxon>Acanthomorphata</taxon>
        <taxon>Eupercaria</taxon>
        <taxon>Perciformes</taxon>
        <taxon>Cottioidei</taxon>
        <taxon>Cottales</taxon>
        <taxon>Liparidae</taxon>
        <taxon>Liparis</taxon>
    </lineage>
</organism>
<comment type="caution">
    <text evidence="2">The sequence shown here is derived from an EMBL/GenBank/DDBJ whole genome shotgun (WGS) entry which is preliminary data.</text>
</comment>
<feature type="compositionally biased region" description="Polar residues" evidence="1">
    <location>
        <begin position="55"/>
        <end position="68"/>
    </location>
</feature>
<evidence type="ECO:0000313" key="2">
    <source>
        <dbReference type="EMBL" id="TNN30235.1"/>
    </source>
</evidence>